<keyword evidence="8" id="KW-1185">Reference proteome</keyword>
<evidence type="ECO:0000256" key="5">
    <source>
        <dbReference type="RuleBase" id="RU363019"/>
    </source>
</evidence>
<dbReference type="HOGENOM" id="CLU_012062_4_2_1"/>
<dbReference type="SUPFAM" id="SSF50891">
    <property type="entry name" value="Cyclophilin-like"/>
    <property type="match status" value="1"/>
</dbReference>
<feature type="chain" id="PRO_5006513450" description="Peptidyl-prolyl cis-trans isomerase" evidence="5">
    <location>
        <begin position="25"/>
        <end position="223"/>
    </location>
</feature>
<dbReference type="PROSITE" id="PS50072">
    <property type="entry name" value="CSA_PPIASE_2"/>
    <property type="match status" value="1"/>
</dbReference>
<organism evidence="7 8">
    <name type="scientific">Mitosporidium daphniae</name>
    <dbReference type="NCBI Taxonomy" id="1485682"/>
    <lineage>
        <taxon>Eukaryota</taxon>
        <taxon>Fungi</taxon>
        <taxon>Fungi incertae sedis</taxon>
        <taxon>Microsporidia</taxon>
        <taxon>Mitosporidium</taxon>
    </lineage>
</organism>
<dbReference type="Proteomes" id="UP000029725">
    <property type="component" value="Unassembled WGS sequence"/>
</dbReference>
<comment type="similarity">
    <text evidence="5">Belongs to the cyclophilin-type PPIase family.</text>
</comment>
<dbReference type="GO" id="GO:0005788">
    <property type="term" value="C:endoplasmic reticulum lumen"/>
    <property type="evidence" value="ECO:0007669"/>
    <property type="project" value="UniProtKB-SubCell"/>
</dbReference>
<dbReference type="Gene3D" id="2.40.100.10">
    <property type="entry name" value="Cyclophilin-like"/>
    <property type="match status" value="1"/>
</dbReference>
<evidence type="ECO:0000256" key="3">
    <source>
        <dbReference type="ARBA" id="ARBA00023110"/>
    </source>
</evidence>
<dbReference type="GeneID" id="25259310"/>
<accession>A0A098VVQ5</accession>
<dbReference type="FunFam" id="2.40.100.10:FF:000001">
    <property type="entry name" value="Peptidyl-prolyl cis-trans isomerase"/>
    <property type="match status" value="1"/>
</dbReference>
<evidence type="ECO:0000313" key="7">
    <source>
        <dbReference type="EMBL" id="KGG51806.1"/>
    </source>
</evidence>
<comment type="function">
    <text evidence="5">PPIases accelerate the folding of proteins. It catalyzes the cis-trans isomerization of proline imidic peptide bonds in oligopeptides.</text>
</comment>
<keyword evidence="4 5" id="KW-0413">Isomerase</keyword>
<dbReference type="InterPro" id="IPR020892">
    <property type="entry name" value="Cyclophilin-type_PPIase_CS"/>
</dbReference>
<dbReference type="GO" id="GO:0003755">
    <property type="term" value="F:peptidyl-prolyl cis-trans isomerase activity"/>
    <property type="evidence" value="ECO:0007669"/>
    <property type="project" value="UniProtKB-UniRule"/>
</dbReference>
<keyword evidence="5" id="KW-0732">Signal</keyword>
<dbReference type="GO" id="GO:0006457">
    <property type="term" value="P:protein folding"/>
    <property type="evidence" value="ECO:0007669"/>
    <property type="project" value="InterPro"/>
</dbReference>
<feature type="signal peptide" evidence="5">
    <location>
        <begin position="1"/>
        <end position="24"/>
    </location>
</feature>
<dbReference type="PANTHER" id="PTHR11071">
    <property type="entry name" value="PEPTIDYL-PROLYL CIS-TRANS ISOMERASE"/>
    <property type="match status" value="1"/>
</dbReference>
<evidence type="ECO:0000259" key="6">
    <source>
        <dbReference type="PROSITE" id="PS50072"/>
    </source>
</evidence>
<keyword evidence="3 5" id="KW-0697">Rotamase</keyword>
<dbReference type="InterPro" id="IPR029000">
    <property type="entry name" value="Cyclophilin-like_dom_sf"/>
</dbReference>
<reference evidence="7 8" key="1">
    <citation type="submission" date="2014-04" db="EMBL/GenBank/DDBJ databases">
        <title>A new species of microsporidia sheds light on the evolution of extreme parasitism.</title>
        <authorList>
            <person name="Haag K.L."/>
            <person name="James T.Y."/>
            <person name="Larsson R."/>
            <person name="Schaer T.M."/>
            <person name="Refardt D."/>
            <person name="Pombert J.-F."/>
            <person name="Ebert D."/>
        </authorList>
    </citation>
    <scope>NUCLEOTIDE SEQUENCE [LARGE SCALE GENOMIC DNA]</scope>
    <source>
        <strain evidence="7 8">UGP3</strain>
        <tissue evidence="7">Spores</tissue>
    </source>
</reference>
<dbReference type="OrthoDB" id="193499at2759"/>
<dbReference type="EMBL" id="JMKJ01000188">
    <property type="protein sequence ID" value="KGG51806.1"/>
    <property type="molecule type" value="Genomic_DNA"/>
</dbReference>
<dbReference type="PANTHER" id="PTHR11071:SF561">
    <property type="entry name" value="PEPTIDYL-PROLYL CIS-TRANS ISOMERASE D-RELATED"/>
    <property type="match status" value="1"/>
</dbReference>
<evidence type="ECO:0000313" key="8">
    <source>
        <dbReference type="Proteomes" id="UP000029725"/>
    </source>
</evidence>
<proteinExistence type="inferred from homology"/>
<feature type="domain" description="PPIase cyclophilin-type" evidence="6">
    <location>
        <begin position="39"/>
        <end position="196"/>
    </location>
</feature>
<evidence type="ECO:0000256" key="1">
    <source>
        <dbReference type="ARBA" id="ARBA00000971"/>
    </source>
</evidence>
<dbReference type="PRINTS" id="PR00153">
    <property type="entry name" value="CSAPPISMRASE"/>
</dbReference>
<dbReference type="AlphaFoldDB" id="A0A098VVQ5"/>
<dbReference type="EC" id="5.2.1.8" evidence="5"/>
<dbReference type="VEuPathDB" id="MicrosporidiaDB:DI09_26p60"/>
<name>A0A098VVQ5_9MICR</name>
<evidence type="ECO:0000256" key="2">
    <source>
        <dbReference type="ARBA" id="ARBA00004319"/>
    </source>
</evidence>
<comment type="subcellular location">
    <subcellularLocation>
        <location evidence="2">Endoplasmic reticulum lumen</location>
    </subcellularLocation>
</comment>
<sequence>MKGSFQHICSIIFAFSALIASALSFEPNNNMSEITHKVSLDIKLGNASMGSIVIELYGNAAPLTVNNFIHLVNHTYGYGYFNSTFHRVIENFMIQGGDFTNGDGTGGKSIYGPRFKDEKFIHKHSGPMMLSMANAGPDTNGSQFFITTAVTPWLDGKHVVFGKVTSGEEIVRKIEKTPTNRNNRPIKEVTISGCKILEGTVLSQSTIDSLLAKTGQTSQHRDL</sequence>
<gene>
    <name evidence="7" type="ORF">DI09_26p60</name>
</gene>
<dbReference type="InterPro" id="IPR002130">
    <property type="entry name" value="Cyclophilin-type_PPIase_dom"/>
</dbReference>
<dbReference type="PROSITE" id="PS00170">
    <property type="entry name" value="CSA_PPIASE_1"/>
    <property type="match status" value="1"/>
</dbReference>
<evidence type="ECO:0000256" key="4">
    <source>
        <dbReference type="ARBA" id="ARBA00023235"/>
    </source>
</evidence>
<comment type="caution">
    <text evidence="7">The sequence shown here is derived from an EMBL/GenBank/DDBJ whole genome shotgun (WGS) entry which is preliminary data.</text>
</comment>
<protein>
    <recommendedName>
        <fullName evidence="5">Peptidyl-prolyl cis-trans isomerase</fullName>
        <shortName evidence="5">PPIase</shortName>
        <ecNumber evidence="5">5.2.1.8</ecNumber>
    </recommendedName>
</protein>
<dbReference type="GO" id="GO:0016018">
    <property type="term" value="F:cyclosporin A binding"/>
    <property type="evidence" value="ECO:0007669"/>
    <property type="project" value="TreeGrafter"/>
</dbReference>
<dbReference type="RefSeq" id="XP_013238262.1">
    <property type="nucleotide sequence ID" value="XM_013382808.1"/>
</dbReference>
<comment type="catalytic activity">
    <reaction evidence="1 5">
        <text>[protein]-peptidylproline (omega=180) = [protein]-peptidylproline (omega=0)</text>
        <dbReference type="Rhea" id="RHEA:16237"/>
        <dbReference type="Rhea" id="RHEA-COMP:10747"/>
        <dbReference type="Rhea" id="RHEA-COMP:10748"/>
        <dbReference type="ChEBI" id="CHEBI:83833"/>
        <dbReference type="ChEBI" id="CHEBI:83834"/>
        <dbReference type="EC" id="5.2.1.8"/>
    </reaction>
</comment>
<dbReference type="Pfam" id="PF00160">
    <property type="entry name" value="Pro_isomerase"/>
    <property type="match status" value="1"/>
</dbReference>